<evidence type="ECO:0000313" key="2">
    <source>
        <dbReference type="EMBL" id="ESW16915.1"/>
    </source>
</evidence>
<sequence length="34" mass="3721">MGRDRLLPGTVGPPLKRRAGLRRKQAGRGSYRGS</sequence>
<dbReference type="OrthoDB" id="778365at2759"/>
<evidence type="ECO:0000313" key="3">
    <source>
        <dbReference type="Proteomes" id="UP000000226"/>
    </source>
</evidence>
<name>V7BHB4_PHAVU</name>
<dbReference type="Proteomes" id="UP000000226">
    <property type="component" value="Chromosome 7"/>
</dbReference>
<evidence type="ECO:0000256" key="1">
    <source>
        <dbReference type="SAM" id="MobiDB-lite"/>
    </source>
</evidence>
<keyword evidence="3" id="KW-1185">Reference proteome</keyword>
<gene>
    <name evidence="2" type="ORF">PHAVU_007G194700g</name>
</gene>
<protein>
    <submittedName>
        <fullName evidence="2">Uncharacterized protein</fullName>
    </submittedName>
</protein>
<feature type="compositionally biased region" description="Basic residues" evidence="1">
    <location>
        <begin position="15"/>
        <end position="26"/>
    </location>
</feature>
<dbReference type="EMBL" id="CM002294">
    <property type="protein sequence ID" value="ESW16915.1"/>
    <property type="molecule type" value="Genomic_DNA"/>
</dbReference>
<dbReference type="AlphaFoldDB" id="V7BHB4"/>
<feature type="region of interest" description="Disordered" evidence="1">
    <location>
        <begin position="1"/>
        <end position="34"/>
    </location>
</feature>
<organism evidence="2 3">
    <name type="scientific">Phaseolus vulgaris</name>
    <name type="common">Kidney bean</name>
    <name type="synonym">French bean</name>
    <dbReference type="NCBI Taxonomy" id="3885"/>
    <lineage>
        <taxon>Eukaryota</taxon>
        <taxon>Viridiplantae</taxon>
        <taxon>Streptophyta</taxon>
        <taxon>Embryophyta</taxon>
        <taxon>Tracheophyta</taxon>
        <taxon>Spermatophyta</taxon>
        <taxon>Magnoliopsida</taxon>
        <taxon>eudicotyledons</taxon>
        <taxon>Gunneridae</taxon>
        <taxon>Pentapetalae</taxon>
        <taxon>rosids</taxon>
        <taxon>fabids</taxon>
        <taxon>Fabales</taxon>
        <taxon>Fabaceae</taxon>
        <taxon>Papilionoideae</taxon>
        <taxon>50 kb inversion clade</taxon>
        <taxon>NPAAA clade</taxon>
        <taxon>indigoferoid/millettioid clade</taxon>
        <taxon>Phaseoleae</taxon>
        <taxon>Phaseolus</taxon>
    </lineage>
</organism>
<proteinExistence type="predicted"/>
<accession>V7BHB4</accession>
<reference evidence="3" key="1">
    <citation type="journal article" date="2014" name="Nat. Genet.">
        <title>A reference genome for common bean and genome-wide analysis of dual domestications.</title>
        <authorList>
            <person name="Schmutz J."/>
            <person name="McClean P.E."/>
            <person name="Mamidi S."/>
            <person name="Wu G.A."/>
            <person name="Cannon S.B."/>
            <person name="Grimwood J."/>
            <person name="Jenkins J."/>
            <person name="Shu S."/>
            <person name="Song Q."/>
            <person name="Chavarro C."/>
            <person name="Torres-Torres M."/>
            <person name="Geffroy V."/>
            <person name="Moghaddam S.M."/>
            <person name="Gao D."/>
            <person name="Abernathy B."/>
            <person name="Barry K."/>
            <person name="Blair M."/>
            <person name="Brick M.A."/>
            <person name="Chovatia M."/>
            <person name="Gepts P."/>
            <person name="Goodstein D.M."/>
            <person name="Gonzales M."/>
            <person name="Hellsten U."/>
            <person name="Hyten D.L."/>
            <person name="Jia G."/>
            <person name="Kelly J.D."/>
            <person name="Kudrna D."/>
            <person name="Lee R."/>
            <person name="Richard M.M."/>
            <person name="Miklas P.N."/>
            <person name="Osorno J.M."/>
            <person name="Rodrigues J."/>
            <person name="Thareau V."/>
            <person name="Urrea C.A."/>
            <person name="Wang M."/>
            <person name="Yu Y."/>
            <person name="Zhang M."/>
            <person name="Wing R.A."/>
            <person name="Cregan P.B."/>
            <person name="Rokhsar D.S."/>
            <person name="Jackson S.A."/>
        </authorList>
    </citation>
    <scope>NUCLEOTIDE SEQUENCE [LARGE SCALE GENOMIC DNA]</scope>
    <source>
        <strain evidence="3">cv. G19833</strain>
    </source>
</reference>
<dbReference type="Gramene" id="ESW16915">
    <property type="protein sequence ID" value="ESW16915"/>
    <property type="gene ID" value="PHAVU_007G194700g"/>
</dbReference>